<evidence type="ECO:0000256" key="6">
    <source>
        <dbReference type="ARBA" id="ARBA00023157"/>
    </source>
</evidence>
<keyword evidence="7" id="KW-0119">Carbohydrate metabolism</keyword>
<keyword evidence="4" id="KW-0186">Copper</keyword>
<dbReference type="InterPro" id="IPR000254">
    <property type="entry name" value="CBD"/>
</dbReference>
<evidence type="ECO:0000256" key="9">
    <source>
        <dbReference type="SAM" id="SignalP"/>
    </source>
</evidence>
<dbReference type="GO" id="GO:0004497">
    <property type="term" value="F:monooxygenase activity"/>
    <property type="evidence" value="ECO:0007669"/>
    <property type="project" value="UniProtKB-KW"/>
</dbReference>
<feature type="domain" description="CBM1" evidence="10">
    <location>
        <begin position="280"/>
        <end position="315"/>
    </location>
</feature>
<dbReference type="AlphaFoldDB" id="A0A8H6HPI0"/>
<dbReference type="GO" id="GO:0046872">
    <property type="term" value="F:metal ion binding"/>
    <property type="evidence" value="ECO:0007669"/>
    <property type="project" value="UniProtKB-KW"/>
</dbReference>
<evidence type="ECO:0000313" key="11">
    <source>
        <dbReference type="EMBL" id="KAF6750082.1"/>
    </source>
</evidence>
<feature type="chain" id="PRO_5034396855" description="AA9 family lytic polysaccharide monooxygenase" evidence="9">
    <location>
        <begin position="19"/>
        <end position="316"/>
    </location>
</feature>
<feature type="compositionally biased region" description="Low complexity" evidence="8">
    <location>
        <begin position="251"/>
        <end position="274"/>
    </location>
</feature>
<evidence type="ECO:0000256" key="5">
    <source>
        <dbReference type="ARBA" id="ARBA00023033"/>
    </source>
</evidence>
<dbReference type="EMBL" id="JACGCI010000059">
    <property type="protein sequence ID" value="KAF6750082.1"/>
    <property type="molecule type" value="Genomic_DNA"/>
</dbReference>
<evidence type="ECO:0000256" key="1">
    <source>
        <dbReference type="ARBA" id="ARBA00022723"/>
    </source>
</evidence>
<keyword evidence="2 9" id="KW-0732">Signal</keyword>
<comment type="catalytic activity">
    <reaction evidence="7">
        <text>[(1-&gt;4)-beta-D-glucosyl]n+m + reduced acceptor + O2 = 4-dehydro-beta-D-glucosyl-[(1-&gt;4)-beta-D-glucosyl]n-1 + [(1-&gt;4)-beta-D-glucosyl]m + acceptor + H2O.</text>
        <dbReference type="EC" id="1.14.99.56"/>
    </reaction>
</comment>
<evidence type="ECO:0000313" key="12">
    <source>
        <dbReference type="Proteomes" id="UP000521943"/>
    </source>
</evidence>
<keyword evidence="7" id="KW-0624">Polysaccharide degradation</keyword>
<comment type="domain">
    <text evidence="7">Has a modular structure: an endo-beta-1,4-glucanase catalytic module at the N-terminus, a linker rich in serines and threonines, and a C-terminal carbohydrate-binding module (CBM).</text>
</comment>
<keyword evidence="7" id="KW-0964">Secreted</keyword>
<dbReference type="Gene3D" id="2.70.50.70">
    <property type="match status" value="1"/>
</dbReference>
<dbReference type="GO" id="GO:0030245">
    <property type="term" value="P:cellulose catabolic process"/>
    <property type="evidence" value="ECO:0007669"/>
    <property type="project" value="UniProtKB-UniRule"/>
</dbReference>
<dbReference type="EC" id="1.14.99.56" evidence="7"/>
<dbReference type="Pfam" id="PF00734">
    <property type="entry name" value="CBM_1"/>
    <property type="match status" value="1"/>
</dbReference>
<organism evidence="11 12">
    <name type="scientific">Ephemerocybe angulata</name>
    <dbReference type="NCBI Taxonomy" id="980116"/>
    <lineage>
        <taxon>Eukaryota</taxon>
        <taxon>Fungi</taxon>
        <taxon>Dikarya</taxon>
        <taxon>Basidiomycota</taxon>
        <taxon>Agaricomycotina</taxon>
        <taxon>Agaricomycetes</taxon>
        <taxon>Agaricomycetidae</taxon>
        <taxon>Agaricales</taxon>
        <taxon>Agaricineae</taxon>
        <taxon>Psathyrellaceae</taxon>
        <taxon>Ephemerocybe</taxon>
    </lineage>
</organism>
<gene>
    <name evidence="11" type="ORF">DFP72DRAFT_911745</name>
</gene>
<dbReference type="GO" id="GO:0008810">
    <property type="term" value="F:cellulase activity"/>
    <property type="evidence" value="ECO:0007669"/>
    <property type="project" value="UniProtKB-UniRule"/>
</dbReference>
<dbReference type="Pfam" id="PF03443">
    <property type="entry name" value="AA9"/>
    <property type="match status" value="1"/>
</dbReference>
<dbReference type="SUPFAM" id="SSF57180">
    <property type="entry name" value="Cellulose-binding domain"/>
    <property type="match status" value="1"/>
</dbReference>
<keyword evidence="1" id="KW-0479">Metal-binding</keyword>
<dbReference type="InterPro" id="IPR005103">
    <property type="entry name" value="AA9_LPMO"/>
</dbReference>
<keyword evidence="6 7" id="KW-1015">Disulfide bond</keyword>
<keyword evidence="12" id="KW-1185">Reference proteome</keyword>
<dbReference type="PANTHER" id="PTHR33353">
    <property type="entry name" value="PUTATIVE (AFU_ORTHOLOGUE AFUA_1G12560)-RELATED"/>
    <property type="match status" value="1"/>
</dbReference>
<dbReference type="PROSITE" id="PS51164">
    <property type="entry name" value="CBM1_2"/>
    <property type="match status" value="1"/>
</dbReference>
<feature type="region of interest" description="Disordered" evidence="8">
    <location>
        <begin position="248"/>
        <end position="278"/>
    </location>
</feature>
<name>A0A8H6HPI0_9AGAR</name>
<protein>
    <recommendedName>
        <fullName evidence="7">AA9 family lytic polysaccharide monooxygenase</fullName>
        <ecNumber evidence="7">1.14.99.56</ecNumber>
    </recommendedName>
    <alternativeName>
        <fullName evidence="7">Endo-beta-1,4-glucanase</fullName>
    </alternativeName>
    <alternativeName>
        <fullName evidence="7">Glycosyl hydrolase 61 family protein</fullName>
    </alternativeName>
</protein>
<dbReference type="Proteomes" id="UP000521943">
    <property type="component" value="Unassembled WGS sequence"/>
</dbReference>
<dbReference type="InterPro" id="IPR049892">
    <property type="entry name" value="AA9"/>
</dbReference>
<feature type="signal peptide" evidence="9">
    <location>
        <begin position="1"/>
        <end position="18"/>
    </location>
</feature>
<comment type="subcellular location">
    <subcellularLocation>
        <location evidence="7">Secreted</location>
    </subcellularLocation>
</comment>
<dbReference type="InterPro" id="IPR035971">
    <property type="entry name" value="CBD_sf"/>
</dbReference>
<accession>A0A8H6HPI0</accession>
<proteinExistence type="predicted"/>
<dbReference type="SMART" id="SM00236">
    <property type="entry name" value="fCBD"/>
    <property type="match status" value="1"/>
</dbReference>
<dbReference type="CDD" id="cd21175">
    <property type="entry name" value="LPMO_AA9"/>
    <property type="match status" value="1"/>
</dbReference>
<evidence type="ECO:0000256" key="8">
    <source>
        <dbReference type="SAM" id="MobiDB-lite"/>
    </source>
</evidence>
<evidence type="ECO:0000256" key="7">
    <source>
        <dbReference type="RuleBase" id="RU368122"/>
    </source>
</evidence>
<reference evidence="11 12" key="1">
    <citation type="submission" date="2020-07" db="EMBL/GenBank/DDBJ databases">
        <title>Comparative genomics of pyrophilous fungi reveals a link between fire events and developmental genes.</title>
        <authorList>
            <consortium name="DOE Joint Genome Institute"/>
            <person name="Steindorff A.S."/>
            <person name="Carver A."/>
            <person name="Calhoun S."/>
            <person name="Stillman K."/>
            <person name="Liu H."/>
            <person name="Lipzen A."/>
            <person name="Pangilinan J."/>
            <person name="Labutti K."/>
            <person name="Bruns T.D."/>
            <person name="Grigoriev I.V."/>
        </authorList>
    </citation>
    <scope>NUCLEOTIDE SEQUENCE [LARGE SCALE GENOMIC DNA]</scope>
    <source>
        <strain evidence="11 12">CBS 144469</strain>
    </source>
</reference>
<dbReference type="OrthoDB" id="2525337at2759"/>
<dbReference type="GO" id="GO:0005576">
    <property type="term" value="C:extracellular region"/>
    <property type="evidence" value="ECO:0007669"/>
    <property type="project" value="UniProtKB-SubCell"/>
</dbReference>
<dbReference type="PROSITE" id="PS00562">
    <property type="entry name" value="CBM1_1"/>
    <property type="match status" value="1"/>
</dbReference>
<evidence type="ECO:0000256" key="2">
    <source>
        <dbReference type="ARBA" id="ARBA00022729"/>
    </source>
</evidence>
<evidence type="ECO:0000256" key="3">
    <source>
        <dbReference type="ARBA" id="ARBA00023002"/>
    </source>
</evidence>
<keyword evidence="3" id="KW-0560">Oxidoreductase</keyword>
<keyword evidence="7" id="KW-0136">Cellulose degradation</keyword>
<keyword evidence="5" id="KW-0503">Monooxygenase</keyword>
<dbReference type="PANTHER" id="PTHR33353:SF13">
    <property type="entry name" value="ENDOGLUCANASE II"/>
    <property type="match status" value="1"/>
</dbReference>
<sequence length="316" mass="33260">MKFASVLSALTFGSVAYGHCIFQKVSVNGVDQGQLKGVRAPSSNNPIQNVNDAGMACNNAIQYKDSNIINIPAGARVGAWWGHVIGGPQVANDPDNPIAPSHKGPVSVYLAKVDNAASTSTSGLKWFKIAEDGLTNNNGQWGVDRMIQNQGWQYFNFPTCVAPGQYLMRAELLALHSAYSQGGAQFYVGCAQINVQSSGTSTGTDLVSFPGAYQPNDSSIVISIYNGTVPNNNGRPYKVPGPAPLQCPAGQPSYTSTSTTSTYTTTTTTQQQPQPTAPANGAVLYGQCGGSGWTGPTTCQQGKCTAVNDWYSQCTP</sequence>
<comment type="caution">
    <text evidence="11">The sequence shown here is derived from an EMBL/GenBank/DDBJ whole genome shotgun (WGS) entry which is preliminary data.</text>
</comment>
<evidence type="ECO:0000256" key="4">
    <source>
        <dbReference type="ARBA" id="ARBA00023008"/>
    </source>
</evidence>
<evidence type="ECO:0000259" key="10">
    <source>
        <dbReference type="PROSITE" id="PS51164"/>
    </source>
</evidence>
<comment type="function">
    <text evidence="7">Lytic polysaccharide monooxygenase (LMPO) that depolymerizes crystalline and amorphous polysaccharides via the oxidation of scissile alpha- or beta-(1-4)-glycosidic bonds, yielding C1 and/or C4 oxidation products. Catalysis by LPMOs requires the reduction of the active-site copper from Cu(II) to Cu(I) by a reducing agent and H(2)O(2) or O(2) as a cosubstrate.</text>
</comment>
<dbReference type="GO" id="GO:0030248">
    <property type="term" value="F:cellulose binding"/>
    <property type="evidence" value="ECO:0007669"/>
    <property type="project" value="UniProtKB-UniRule"/>
</dbReference>